<dbReference type="InterPro" id="IPR011356">
    <property type="entry name" value="Leucine_aapep/pepB"/>
</dbReference>
<evidence type="ECO:0000256" key="2">
    <source>
        <dbReference type="ARBA" id="ARBA00022438"/>
    </source>
</evidence>
<protein>
    <submittedName>
        <fullName evidence="6">Cytosol aminopeptidase, putative</fullName>
    </submittedName>
</protein>
<gene>
    <name evidence="6" type="ORF">EMH_0072460</name>
</gene>
<keyword evidence="4" id="KW-0378">Hydrolase</keyword>
<dbReference type="Gene3D" id="3.40.220.10">
    <property type="entry name" value="Leucine Aminopeptidase, subunit E, domain 1"/>
    <property type="match status" value="1"/>
</dbReference>
<dbReference type="PRINTS" id="PR00481">
    <property type="entry name" value="LAMNOPPTDASE"/>
</dbReference>
<reference evidence="6" key="1">
    <citation type="submission" date="2013-10" db="EMBL/GenBank/DDBJ databases">
        <title>Genomic analysis of the causative agents of coccidiosis in chickens.</title>
        <authorList>
            <person name="Reid A.J."/>
            <person name="Blake D."/>
            <person name="Billington K."/>
            <person name="Browne H."/>
            <person name="Dunn M."/>
            <person name="Hung S."/>
            <person name="Kawahara F."/>
            <person name="Miranda-Saavedra D."/>
            <person name="Mourier T."/>
            <person name="Nagra H."/>
            <person name="Otto T.D."/>
            <person name="Rawlings N."/>
            <person name="Sanchez A."/>
            <person name="Sanders M."/>
            <person name="Subramaniam C."/>
            <person name="Tay Y."/>
            <person name="Dear P."/>
            <person name="Doerig C."/>
            <person name="Gruber A."/>
            <person name="Parkinson J."/>
            <person name="Shirley M."/>
            <person name="Wan K.L."/>
            <person name="Berriman M."/>
            <person name="Tomley F."/>
            <person name="Pain A."/>
        </authorList>
    </citation>
    <scope>NUCLEOTIDE SEQUENCE [LARGE SCALE GENOMIC DNA]</scope>
    <source>
        <strain evidence="6">Houghton</strain>
    </source>
</reference>
<evidence type="ECO:0000313" key="6">
    <source>
        <dbReference type="EMBL" id="CDJ35385.1"/>
    </source>
</evidence>
<feature type="domain" description="Cytosol aminopeptidase" evidence="5">
    <location>
        <begin position="307"/>
        <end position="314"/>
    </location>
</feature>
<dbReference type="Proteomes" id="UP000030744">
    <property type="component" value="Unassembled WGS sequence"/>
</dbReference>
<dbReference type="Pfam" id="PF00883">
    <property type="entry name" value="Peptidase_M17"/>
    <property type="match status" value="2"/>
</dbReference>
<dbReference type="OrthoDB" id="412814at2759"/>
<sequence length="366" mass="38426">MAAATRERPRVHSVGVYIHPMAQQCPCPDAPKVFFRKIQALFETFFVEIQPDHRFKGTGSKVASEPQVEELTVFTFDVEETKRAIEAARHVASGVHLARELVNAPSNYCTTITLAKAAETVAKEGGLECRILDQPALEERGMGCYLAVAKGSMYPAQFIHLIYRPKSAAAAAAAAGAADGSGGAGAAAAATGKGSKDEGKTAAATAAAAEKETGEIKHKIAFVGKGLCFDSGGYNIKRAETSIEMMKFDMGGAAAVLGAARAVSLLQPAAVEIHFIAAAAENMVSSRAYRPGDVLRASNGKTIEVGNTDAEGRLTLADALVYAEQLHVHSIVDVATLTGACIVALGESYAGLFSPNDELAEEILQW</sequence>
<evidence type="ECO:0000313" key="7">
    <source>
        <dbReference type="Proteomes" id="UP000030744"/>
    </source>
</evidence>
<reference evidence="6" key="2">
    <citation type="submission" date="2013-10" db="EMBL/GenBank/DDBJ databases">
        <authorList>
            <person name="Aslett M."/>
        </authorList>
    </citation>
    <scope>NUCLEOTIDE SEQUENCE [LARGE SCALE GENOMIC DNA]</scope>
    <source>
        <strain evidence="6">Houghton</strain>
    </source>
</reference>
<dbReference type="GO" id="GO:0030145">
    <property type="term" value="F:manganese ion binding"/>
    <property type="evidence" value="ECO:0007669"/>
    <property type="project" value="InterPro"/>
</dbReference>
<keyword evidence="3" id="KW-0645">Protease</keyword>
<dbReference type="GeneID" id="25381747"/>
<dbReference type="SUPFAM" id="SSF53187">
    <property type="entry name" value="Zn-dependent exopeptidases"/>
    <property type="match status" value="2"/>
</dbReference>
<dbReference type="EMBL" id="HG688359">
    <property type="protein sequence ID" value="CDJ35385.1"/>
    <property type="molecule type" value="Genomic_DNA"/>
</dbReference>
<evidence type="ECO:0000256" key="3">
    <source>
        <dbReference type="ARBA" id="ARBA00022670"/>
    </source>
</evidence>
<comment type="similarity">
    <text evidence="1">Belongs to the peptidase M17 family.</text>
</comment>
<dbReference type="InterPro" id="IPR043472">
    <property type="entry name" value="Macro_dom-like"/>
</dbReference>
<dbReference type="AlphaFoldDB" id="U6KBK7"/>
<dbReference type="PANTHER" id="PTHR11963">
    <property type="entry name" value="LEUCINE AMINOPEPTIDASE-RELATED"/>
    <property type="match status" value="1"/>
</dbReference>
<evidence type="ECO:0000256" key="4">
    <source>
        <dbReference type="ARBA" id="ARBA00022801"/>
    </source>
</evidence>
<dbReference type="PANTHER" id="PTHR11963:SF23">
    <property type="entry name" value="CYTOSOL AMINOPEPTIDASE"/>
    <property type="match status" value="1"/>
</dbReference>
<keyword evidence="2 6" id="KW-0031">Aminopeptidase</keyword>
<organism evidence="6 7">
    <name type="scientific">Eimeria mitis</name>
    <dbReference type="NCBI Taxonomy" id="44415"/>
    <lineage>
        <taxon>Eukaryota</taxon>
        <taxon>Sar</taxon>
        <taxon>Alveolata</taxon>
        <taxon>Apicomplexa</taxon>
        <taxon>Conoidasida</taxon>
        <taxon>Coccidia</taxon>
        <taxon>Eucoccidiorida</taxon>
        <taxon>Eimeriorina</taxon>
        <taxon>Eimeriidae</taxon>
        <taxon>Eimeria</taxon>
    </lineage>
</organism>
<evidence type="ECO:0000256" key="1">
    <source>
        <dbReference type="ARBA" id="ARBA00009528"/>
    </source>
</evidence>
<dbReference type="Gene3D" id="3.40.630.10">
    <property type="entry name" value="Zn peptidases"/>
    <property type="match status" value="1"/>
</dbReference>
<dbReference type="GO" id="GO:0005737">
    <property type="term" value="C:cytoplasm"/>
    <property type="evidence" value="ECO:0007669"/>
    <property type="project" value="InterPro"/>
</dbReference>
<dbReference type="GO" id="GO:0070006">
    <property type="term" value="F:metalloaminopeptidase activity"/>
    <property type="evidence" value="ECO:0007669"/>
    <property type="project" value="InterPro"/>
</dbReference>
<dbReference type="PROSITE" id="PS00631">
    <property type="entry name" value="CYTOSOL_AP"/>
    <property type="match status" value="1"/>
</dbReference>
<dbReference type="GO" id="GO:0006508">
    <property type="term" value="P:proteolysis"/>
    <property type="evidence" value="ECO:0007669"/>
    <property type="project" value="UniProtKB-KW"/>
</dbReference>
<dbReference type="RefSeq" id="XP_013357946.1">
    <property type="nucleotide sequence ID" value="XM_013502492.1"/>
</dbReference>
<name>U6KBK7_9EIME</name>
<dbReference type="InterPro" id="IPR000819">
    <property type="entry name" value="Peptidase_M17_C"/>
</dbReference>
<proteinExistence type="inferred from homology"/>
<evidence type="ECO:0000259" key="5">
    <source>
        <dbReference type="PROSITE" id="PS00631"/>
    </source>
</evidence>
<accession>U6KBK7</accession>
<keyword evidence="7" id="KW-1185">Reference proteome</keyword>
<dbReference type="VEuPathDB" id="ToxoDB:EMH_0072460"/>